<organism evidence="1 2">
    <name type="scientific">Scutellospora calospora</name>
    <dbReference type="NCBI Taxonomy" id="85575"/>
    <lineage>
        <taxon>Eukaryota</taxon>
        <taxon>Fungi</taxon>
        <taxon>Fungi incertae sedis</taxon>
        <taxon>Mucoromycota</taxon>
        <taxon>Glomeromycotina</taxon>
        <taxon>Glomeromycetes</taxon>
        <taxon>Diversisporales</taxon>
        <taxon>Gigasporaceae</taxon>
        <taxon>Scutellospora</taxon>
    </lineage>
</organism>
<feature type="non-terminal residue" evidence="1">
    <location>
        <position position="1"/>
    </location>
</feature>
<accession>A0ACA9P1V5</accession>
<dbReference type="Proteomes" id="UP000789860">
    <property type="component" value="Unassembled WGS sequence"/>
</dbReference>
<proteinExistence type="predicted"/>
<gene>
    <name evidence="1" type="ORF">SCALOS_LOCUS9889</name>
</gene>
<evidence type="ECO:0000313" key="2">
    <source>
        <dbReference type="Proteomes" id="UP000789860"/>
    </source>
</evidence>
<evidence type="ECO:0000313" key="1">
    <source>
        <dbReference type="EMBL" id="CAG8685475.1"/>
    </source>
</evidence>
<keyword evidence="2" id="KW-1185">Reference proteome</keyword>
<comment type="caution">
    <text evidence="1">The sequence shown here is derived from an EMBL/GenBank/DDBJ whole genome shotgun (WGS) entry which is preliminary data.</text>
</comment>
<dbReference type="EMBL" id="CAJVPM010033489">
    <property type="protein sequence ID" value="CAG8685475.1"/>
    <property type="molecule type" value="Genomic_DNA"/>
</dbReference>
<protein>
    <submittedName>
        <fullName evidence="1">1232_t:CDS:1</fullName>
    </submittedName>
</protein>
<sequence>SILLEAMFDLQDSLTHNYNQTRLLHNDAPSINQEYNYTPSIDQIGFEFAFDFLEHGLDSQD</sequence>
<name>A0ACA9P1V5_9GLOM</name>
<feature type="non-terminal residue" evidence="1">
    <location>
        <position position="61"/>
    </location>
</feature>
<reference evidence="1" key="1">
    <citation type="submission" date="2021-06" db="EMBL/GenBank/DDBJ databases">
        <authorList>
            <person name="Kallberg Y."/>
            <person name="Tangrot J."/>
            <person name="Rosling A."/>
        </authorList>
    </citation>
    <scope>NUCLEOTIDE SEQUENCE</scope>
    <source>
        <strain evidence="1">AU212A</strain>
    </source>
</reference>